<dbReference type="SMART" id="SM00028">
    <property type="entry name" value="TPR"/>
    <property type="match status" value="4"/>
</dbReference>
<organism evidence="3 4">
    <name type="scientific">Paramecium sonneborni</name>
    <dbReference type="NCBI Taxonomy" id="65129"/>
    <lineage>
        <taxon>Eukaryota</taxon>
        <taxon>Sar</taxon>
        <taxon>Alveolata</taxon>
        <taxon>Ciliophora</taxon>
        <taxon>Intramacronucleata</taxon>
        <taxon>Oligohymenophorea</taxon>
        <taxon>Peniculida</taxon>
        <taxon>Parameciidae</taxon>
        <taxon>Paramecium</taxon>
    </lineage>
</organism>
<keyword evidence="1" id="KW-0677">Repeat</keyword>
<evidence type="ECO:0000256" key="1">
    <source>
        <dbReference type="ARBA" id="ARBA00022737"/>
    </source>
</evidence>
<evidence type="ECO:0000256" key="2">
    <source>
        <dbReference type="ARBA" id="ARBA00022803"/>
    </source>
</evidence>
<proteinExistence type="predicted"/>
<accession>A0A8S1RGE1</accession>
<sequence length="791" mass="94028">MKPAQNSLNAKQSGEFRALVRLLDQKDYKKGLRNAEKLLEQAPDNWEVVSLKAIFMYYNDEQQKGLELAKQAVFKNLGSDFCWHIYGLIYKAQKNYIEAVKCFLQSLTKVEENIQLERDTANLQIHTRDFEGNAQLRHKILTKKSNMIVNWIAFIFGQHLIGNYEIAFKAINSAEQLIQKDQQNPIKKVEMNEFKLYQIQLAIDAKDYQKAKQNISLFKNDITDMVAYYELQYDLYMKLGQSQEAVEAARHLLELQPQNWKYYQLLKKADPQFDLSIYDNTLVQGQLLAEYSGDKFKESFIKFIDPFFQKSLPSLFREIKHLYRQNEKLDVIKEAFESYLISGPIQKLWALMLLAQHHYQIKQYLKSLELIEEAIIHTPTLHELYLIKAKVLNKQEKFKEAYEAADRARQLDLADRYLNNKTIKYALRANMIYLSQELLRMFLKDGSNPYELQMIWFELGVGRTFLRLNYLGPALAQFYLIFKHYQEMYDDQLDFYQFSIRKYTLRSLLQMFDAMDNRYSAKYFIETAGLMIQGLNRLKLKLQDQGKVEQKKLTPKEKKQLQKLQQKQEEEKHLREQFSIEGHIYSIELQKKFDLSGEYLLSQLKTEQDIIKMQNQFAQVLIHTNYNNKEINFQAFKQLVSFYIQQNRPLLSVKLLNKLKNNQTEINQIVNHKYQLMIIQYLNSYKGPQLQYIQEYQQDLNKFDAEFWKTVEIKSNLDKTIKLHCEYILQNKPFNIQLESNDLDFLQEYPTAKTTNPFYTNDPNLEWQNNQISQLQSQQSTQSIPQQQQQQ</sequence>
<evidence type="ECO:0000313" key="4">
    <source>
        <dbReference type="Proteomes" id="UP000692954"/>
    </source>
</evidence>
<dbReference type="Proteomes" id="UP000692954">
    <property type="component" value="Unassembled WGS sequence"/>
</dbReference>
<dbReference type="InterPro" id="IPR021183">
    <property type="entry name" value="NatA_aux_su"/>
</dbReference>
<name>A0A8S1RGE1_9CILI</name>
<dbReference type="FunFam" id="1.25.40.1040:FF:000009">
    <property type="entry name" value="N-acetyltransferase subunit Nat1"/>
    <property type="match status" value="1"/>
</dbReference>
<keyword evidence="4" id="KW-1185">Reference proteome</keyword>
<dbReference type="EMBL" id="CAJJDN010000164">
    <property type="protein sequence ID" value="CAD8126019.1"/>
    <property type="molecule type" value="Genomic_DNA"/>
</dbReference>
<reference evidence="3" key="1">
    <citation type="submission" date="2021-01" db="EMBL/GenBank/DDBJ databases">
        <authorList>
            <consortium name="Genoscope - CEA"/>
            <person name="William W."/>
        </authorList>
    </citation>
    <scope>NUCLEOTIDE SEQUENCE</scope>
</reference>
<dbReference type="InterPro" id="IPR019734">
    <property type="entry name" value="TPR_rpt"/>
</dbReference>
<dbReference type="AlphaFoldDB" id="A0A8S1RGE1"/>
<dbReference type="PANTHER" id="PTHR22767:SF2">
    <property type="entry name" value="N(ALPHA)-ACETYLTRANSFERASE 15_16, ISOFORM A"/>
    <property type="match status" value="1"/>
</dbReference>
<comment type="caution">
    <text evidence="3">The sequence shown here is derived from an EMBL/GenBank/DDBJ whole genome shotgun (WGS) entry which is preliminary data.</text>
</comment>
<dbReference type="GO" id="GO:0005737">
    <property type="term" value="C:cytoplasm"/>
    <property type="evidence" value="ECO:0007669"/>
    <property type="project" value="UniProtKB-ARBA"/>
</dbReference>
<dbReference type="Pfam" id="PF12569">
    <property type="entry name" value="NatA_aux_su"/>
    <property type="match status" value="1"/>
</dbReference>
<dbReference type="PANTHER" id="PTHR22767">
    <property type="entry name" value="N-TERMINAL ACETYLTRANSFERASE-RELATED"/>
    <property type="match status" value="1"/>
</dbReference>
<protein>
    <submittedName>
        <fullName evidence="3">Uncharacterized protein</fullName>
    </submittedName>
</protein>
<keyword evidence="2" id="KW-0802">TPR repeat</keyword>
<gene>
    <name evidence="3" type="ORF">PSON_ATCC_30995.1.T1640041</name>
</gene>
<evidence type="ECO:0000313" key="3">
    <source>
        <dbReference type="EMBL" id="CAD8126019.1"/>
    </source>
</evidence>
<dbReference type="OrthoDB" id="10263032at2759"/>
<dbReference type="PIRSF" id="PIRSF000422">
    <property type="entry name" value="N-terminal-AcTrfase-A_aux_su"/>
    <property type="match status" value="1"/>
</dbReference>